<dbReference type="Proteomes" id="UP000734854">
    <property type="component" value="Unassembled WGS sequence"/>
</dbReference>
<dbReference type="InterPro" id="IPR050148">
    <property type="entry name" value="Terpene_synthase-like"/>
</dbReference>
<reference evidence="6 7" key="1">
    <citation type="submission" date="2020-08" db="EMBL/GenBank/DDBJ databases">
        <title>Plant Genome Project.</title>
        <authorList>
            <person name="Zhang R.-G."/>
        </authorList>
    </citation>
    <scope>NUCLEOTIDE SEQUENCE [LARGE SCALE GENOMIC DNA]</scope>
    <source>
        <tissue evidence="6">Rhizome</tissue>
    </source>
</reference>
<keyword evidence="3" id="KW-0456">Lyase</keyword>
<feature type="compositionally biased region" description="Polar residues" evidence="4">
    <location>
        <begin position="466"/>
        <end position="503"/>
    </location>
</feature>
<dbReference type="Pfam" id="PF03936">
    <property type="entry name" value="Terpene_synth_C"/>
    <property type="match status" value="1"/>
</dbReference>
<evidence type="ECO:0000313" key="6">
    <source>
        <dbReference type="EMBL" id="KAG6509939.1"/>
    </source>
</evidence>
<proteinExistence type="predicted"/>
<dbReference type="Gene3D" id="1.10.600.10">
    <property type="entry name" value="Farnesyl Diphosphate Synthase"/>
    <property type="match status" value="2"/>
</dbReference>
<feature type="domain" description="CCHC-type" evidence="5">
    <location>
        <begin position="325"/>
        <end position="341"/>
    </location>
</feature>
<dbReference type="InterPro" id="IPR008930">
    <property type="entry name" value="Terpenoid_cyclase/PrenylTrfase"/>
</dbReference>
<feature type="domain" description="CCHC-type" evidence="5">
    <location>
        <begin position="342"/>
        <end position="358"/>
    </location>
</feature>
<protein>
    <recommendedName>
        <fullName evidence="5">CCHC-type domain-containing protein</fullName>
    </recommendedName>
</protein>
<keyword evidence="1" id="KW-0479">Metal-binding</keyword>
<dbReference type="SMART" id="SM00343">
    <property type="entry name" value="ZnF_C2HC"/>
    <property type="match status" value="2"/>
</dbReference>
<dbReference type="InterPro" id="IPR036965">
    <property type="entry name" value="Terpene_synth_N_sf"/>
</dbReference>
<evidence type="ECO:0000256" key="2">
    <source>
        <dbReference type="ARBA" id="ARBA00022842"/>
    </source>
</evidence>
<dbReference type="InterPro" id="IPR008949">
    <property type="entry name" value="Isoprenoid_synthase_dom_sf"/>
</dbReference>
<evidence type="ECO:0000256" key="4">
    <source>
        <dbReference type="SAM" id="MobiDB-lite"/>
    </source>
</evidence>
<dbReference type="PANTHER" id="PTHR31225">
    <property type="entry name" value="OS04G0344100 PROTEIN-RELATED"/>
    <property type="match status" value="1"/>
</dbReference>
<dbReference type="Pfam" id="PF07727">
    <property type="entry name" value="RVT_2"/>
    <property type="match status" value="1"/>
</dbReference>
<dbReference type="GO" id="GO:0016114">
    <property type="term" value="P:terpenoid biosynthetic process"/>
    <property type="evidence" value="ECO:0007669"/>
    <property type="project" value="InterPro"/>
</dbReference>
<feature type="region of interest" description="Disordered" evidence="4">
    <location>
        <begin position="275"/>
        <end position="318"/>
    </location>
</feature>
<dbReference type="InterPro" id="IPR054722">
    <property type="entry name" value="PolX-like_BBD"/>
</dbReference>
<sequence>MVLQVFQNHIQVMELVDSPSLKVFEDVVVDRQVAGFDPSFWGDYFITNQKSRPMTSSNPLTFFTYSPSQIPIFEGEHYEYWSSQMETIFISQDLWDVVKQEFETVTEEETEKQLKENIKKNATALRIIQQGLSKSIYPRIFGMKSAQEAWDVLKKEFKGADKVISIKLQNYWRNFDNLSMKENESVKDCSLWVAEIVNQIKGCGDTISEKKVVERILRSLSQKFEHIVAMIEETKDKSQLTRYELFSSLEAHEGRVNGYTNQPLEQVFQVKANLGEKKSDARQEERGFSSSYRGSSSRRRGDSGQNHGRGYGRKPSLDVQRSGTECQICKKPGHESKSCWHRCTRCKISNHSKRDCWFKEKAEAADAKANFVKENDVEKLFYSSMDSEHSYKETWFLDSGCSHHITGNRDSFAMLDDKFSTQVELGDSKRVSIEGQGVVAVFTEGVPVLLDGAGIIPFADVAGPTAGTQSRMEGESLSTEGENSSTTAPTDDSESDSPQSPNKPSLYVKVGEKGNFLIVCLYVDDVIYAGTDIKMVEDFKLAMMKKFEMSDLGLMRYFLGFQVKQSSGEIFISQEKYVEDLLKKFQMLSCKPVPTPMALNEKLQQEDDSEMADEKLYRSLVGSLIYLTNTRPDIVQPVSVLSRFMSKPRKVHYAAAKRVLRFLQGTMKHGLRYVKESNNDLVSFTDSDWAGSLEDRRSTSAYLFCLESKSEAWMNERAEELKNEVRSMFQNVAGILQTMNLIDTIQLLGLDYHFTEVIDRALDHLKDIDISKYGLYEIALHFRLLRQKGLNISSDLNPTFAKLVSLTLKTPIQRSMKRIFTRSYISIYQDEPTLNETILELAKLDFNILQRLHQEELKKICTWSPNAVDQLPEYLRDFFLKMLSTFQEFENELAPEETFRILYLKEHWKFQAQTYFKECQWRDDKYVPKLEEHMRVSIISVGFILFSCVLLSGMEEAVATKEAFEWFEGSPKIAEACGTIARITNDIASKEREQKTIHVASTVDCYMKEHGTSEDVACEKLLGFVEDAWKTMNEELLIATGLSREVTEVLLHFTRSTEVIYKHGDGFTEPDTSMKEIIFSLLVHPILV</sequence>
<evidence type="ECO:0000256" key="3">
    <source>
        <dbReference type="ARBA" id="ARBA00023239"/>
    </source>
</evidence>
<dbReference type="InterPro" id="IPR005630">
    <property type="entry name" value="Terpene_synthase_metal-bd"/>
</dbReference>
<dbReference type="Pfam" id="PF01397">
    <property type="entry name" value="Terpene_synth"/>
    <property type="match status" value="1"/>
</dbReference>
<dbReference type="InterPro" id="IPR013103">
    <property type="entry name" value="RVT_2"/>
</dbReference>
<evidence type="ECO:0000313" key="7">
    <source>
        <dbReference type="Proteomes" id="UP000734854"/>
    </source>
</evidence>
<dbReference type="Pfam" id="PF22936">
    <property type="entry name" value="Pol_BBD"/>
    <property type="match status" value="1"/>
</dbReference>
<evidence type="ECO:0000259" key="5">
    <source>
        <dbReference type="SMART" id="SM00343"/>
    </source>
</evidence>
<dbReference type="GO" id="GO:0010333">
    <property type="term" value="F:terpene synthase activity"/>
    <property type="evidence" value="ECO:0007669"/>
    <property type="project" value="InterPro"/>
</dbReference>
<keyword evidence="2" id="KW-0460">Magnesium</keyword>
<dbReference type="Pfam" id="PF14223">
    <property type="entry name" value="Retrotran_gag_2"/>
    <property type="match status" value="1"/>
</dbReference>
<organism evidence="6 7">
    <name type="scientific">Zingiber officinale</name>
    <name type="common">Ginger</name>
    <name type="synonym">Amomum zingiber</name>
    <dbReference type="NCBI Taxonomy" id="94328"/>
    <lineage>
        <taxon>Eukaryota</taxon>
        <taxon>Viridiplantae</taxon>
        <taxon>Streptophyta</taxon>
        <taxon>Embryophyta</taxon>
        <taxon>Tracheophyta</taxon>
        <taxon>Spermatophyta</taxon>
        <taxon>Magnoliopsida</taxon>
        <taxon>Liliopsida</taxon>
        <taxon>Zingiberales</taxon>
        <taxon>Zingiberaceae</taxon>
        <taxon>Zingiber</taxon>
    </lineage>
</organism>
<dbReference type="InterPro" id="IPR001906">
    <property type="entry name" value="Terpene_synth_N"/>
</dbReference>
<comment type="caution">
    <text evidence="6">The sequence shown here is derived from an EMBL/GenBank/DDBJ whole genome shotgun (WGS) entry which is preliminary data.</text>
</comment>
<gene>
    <name evidence="6" type="ORF">ZIOFF_027947</name>
</gene>
<keyword evidence="7" id="KW-1185">Reference proteome</keyword>
<dbReference type="InterPro" id="IPR001878">
    <property type="entry name" value="Znf_CCHC"/>
</dbReference>
<dbReference type="AlphaFoldDB" id="A0A8J5L8P2"/>
<feature type="region of interest" description="Disordered" evidence="4">
    <location>
        <begin position="466"/>
        <end position="505"/>
    </location>
</feature>
<dbReference type="PANTHER" id="PTHR31225:SF93">
    <property type="entry name" value="ALPHA-HUMULENE_(-)-(E)-BETA-CARYOPHYLLENE SYNTHASE"/>
    <property type="match status" value="1"/>
</dbReference>
<dbReference type="SUPFAM" id="SSF48576">
    <property type="entry name" value="Terpenoid synthases"/>
    <property type="match status" value="1"/>
</dbReference>
<dbReference type="SUPFAM" id="SSF48239">
    <property type="entry name" value="Terpenoid cyclases/Protein prenyltransferases"/>
    <property type="match status" value="1"/>
</dbReference>
<evidence type="ECO:0000256" key="1">
    <source>
        <dbReference type="ARBA" id="ARBA00022723"/>
    </source>
</evidence>
<dbReference type="EMBL" id="JACMSC010000008">
    <property type="protein sequence ID" value="KAG6509939.1"/>
    <property type="molecule type" value="Genomic_DNA"/>
</dbReference>
<accession>A0A8J5L8P2</accession>
<name>A0A8J5L8P2_ZINOF</name>
<dbReference type="GO" id="GO:0003676">
    <property type="term" value="F:nucleic acid binding"/>
    <property type="evidence" value="ECO:0007669"/>
    <property type="project" value="InterPro"/>
</dbReference>
<feature type="compositionally biased region" description="Basic and acidic residues" evidence="4">
    <location>
        <begin position="275"/>
        <end position="287"/>
    </location>
</feature>
<dbReference type="GO" id="GO:0008270">
    <property type="term" value="F:zinc ion binding"/>
    <property type="evidence" value="ECO:0007669"/>
    <property type="project" value="InterPro"/>
</dbReference>
<dbReference type="GO" id="GO:0000287">
    <property type="term" value="F:magnesium ion binding"/>
    <property type="evidence" value="ECO:0007669"/>
    <property type="project" value="InterPro"/>
</dbReference>
<dbReference type="Gene3D" id="1.50.10.130">
    <property type="entry name" value="Terpene synthase, N-terminal domain"/>
    <property type="match status" value="1"/>
</dbReference>